<dbReference type="SUPFAM" id="SSF55718">
    <property type="entry name" value="SCP-like"/>
    <property type="match status" value="1"/>
</dbReference>
<dbReference type="Pfam" id="PF17668">
    <property type="entry name" value="Acetyltransf_17"/>
    <property type="match status" value="1"/>
</dbReference>
<dbReference type="InterPro" id="IPR000182">
    <property type="entry name" value="GNAT_dom"/>
</dbReference>
<dbReference type="InterPro" id="IPR051554">
    <property type="entry name" value="Acetyltransferase_Eis"/>
</dbReference>
<dbReference type="EMBL" id="CP034437">
    <property type="protein sequence ID" value="AZN43116.1"/>
    <property type="molecule type" value="Genomic_DNA"/>
</dbReference>
<dbReference type="InterPro" id="IPR041380">
    <property type="entry name" value="Acetyltransf_17"/>
</dbReference>
<sequence>MPGHLNFHKKDGMLVTKIQLMTHDHFEQRMELIQYAFQQQIPADRIEKEREVYQPGAEWGIVDEDGRLLSMLAINPLKAWIQGSAFAMGGIGCVASWPDARRQGGVSKLMLYALEKMKADGQTVSMLAPFSFPFYRKYGYELTIERKAYTLQKEHLPPRVDVPGRVKLVPKQTELFSEMYEQYASRYNGTLIRDESWWNRSVWNRPGHAAIYYSESGEAQGYLIYQIAGRTMTVHEWVELTDTARLALWSFVGNHDSMIDKLTMTAPMNDSLHLHLPDPRFKQEIQPFFMSRIVDAAGFFASYPMNPHTREESLQLKLNDSQAPWNDGTFRLDIAEGGAARLERMDNKADGLPSIECEIGALTALLVGNWNMDVLVNSGKLRGESEAIELMKRRIPNRTSYLMDGF</sequence>
<dbReference type="Pfam" id="PF13530">
    <property type="entry name" value="SCP2_2"/>
    <property type="match status" value="1"/>
</dbReference>
<dbReference type="SUPFAM" id="SSF55729">
    <property type="entry name" value="Acyl-CoA N-acyltransferases (Nat)"/>
    <property type="match status" value="1"/>
</dbReference>
<accession>A0A3S9ABS4</accession>
<dbReference type="CDD" id="cd04301">
    <property type="entry name" value="NAT_SF"/>
    <property type="match status" value="1"/>
</dbReference>
<feature type="domain" description="N-acetyltransferase" evidence="1">
    <location>
        <begin position="16"/>
        <end position="163"/>
    </location>
</feature>
<dbReference type="KEGG" id="palb:EJC50_28005"/>
<dbReference type="PANTHER" id="PTHR37817">
    <property type="entry name" value="N-ACETYLTRANSFERASE EIS"/>
    <property type="match status" value="1"/>
</dbReference>
<name>A0A3S9ABS4_9BACL</name>
<keyword evidence="3" id="KW-1185">Reference proteome</keyword>
<evidence type="ECO:0000313" key="3">
    <source>
        <dbReference type="Proteomes" id="UP000272528"/>
    </source>
</evidence>
<dbReference type="InterPro" id="IPR025559">
    <property type="entry name" value="Eis_dom"/>
</dbReference>
<proteinExistence type="predicted"/>
<dbReference type="Gene3D" id="3.40.630.30">
    <property type="match status" value="2"/>
</dbReference>
<dbReference type="InterPro" id="IPR016181">
    <property type="entry name" value="Acyl_CoA_acyltransferase"/>
</dbReference>
<evidence type="ECO:0000259" key="1">
    <source>
        <dbReference type="PROSITE" id="PS51186"/>
    </source>
</evidence>
<dbReference type="AlphaFoldDB" id="A0A3S9ABS4"/>
<reference evidence="3" key="1">
    <citation type="submission" date="2018-12" db="EMBL/GenBank/DDBJ databases">
        <title>Genome sequence of Peanibacillus sp.</title>
        <authorList>
            <person name="Subramani G."/>
            <person name="Srinivasan S."/>
            <person name="Kim M.K."/>
        </authorList>
    </citation>
    <scope>NUCLEOTIDE SEQUENCE [LARGE SCALE GENOMIC DNA]</scope>
    <source>
        <strain evidence="3">18JY67-1</strain>
    </source>
</reference>
<dbReference type="Gene3D" id="3.30.1050.10">
    <property type="entry name" value="SCP2 sterol-binding domain"/>
    <property type="match status" value="1"/>
</dbReference>
<dbReference type="PROSITE" id="PS51186">
    <property type="entry name" value="GNAT"/>
    <property type="match status" value="1"/>
</dbReference>
<organism evidence="2 3">
    <name type="scientific">Paenibacillus albus</name>
    <dbReference type="NCBI Taxonomy" id="2495582"/>
    <lineage>
        <taxon>Bacteria</taxon>
        <taxon>Bacillati</taxon>
        <taxon>Bacillota</taxon>
        <taxon>Bacilli</taxon>
        <taxon>Bacillales</taxon>
        <taxon>Paenibacillaceae</taxon>
        <taxon>Paenibacillus</taxon>
    </lineage>
</organism>
<dbReference type="OrthoDB" id="9768284at2"/>
<gene>
    <name evidence="2" type="ORF">EJC50_28005</name>
</gene>
<dbReference type="GO" id="GO:0034069">
    <property type="term" value="F:aminoglycoside N-acetyltransferase activity"/>
    <property type="evidence" value="ECO:0007669"/>
    <property type="project" value="TreeGrafter"/>
</dbReference>
<keyword evidence="2" id="KW-0808">Transferase</keyword>
<protein>
    <submittedName>
        <fullName evidence="2">GNAT family N-acetyltransferase</fullName>
    </submittedName>
</protein>
<dbReference type="Proteomes" id="UP000272528">
    <property type="component" value="Chromosome"/>
</dbReference>
<dbReference type="Pfam" id="PF13527">
    <property type="entry name" value="Acetyltransf_9"/>
    <property type="match status" value="1"/>
</dbReference>
<evidence type="ECO:0000313" key="2">
    <source>
        <dbReference type="EMBL" id="AZN43116.1"/>
    </source>
</evidence>
<dbReference type="PANTHER" id="PTHR37817:SF1">
    <property type="entry name" value="N-ACETYLTRANSFERASE EIS"/>
    <property type="match status" value="1"/>
</dbReference>
<dbReference type="InterPro" id="IPR036527">
    <property type="entry name" value="SCP2_sterol-bd_dom_sf"/>
</dbReference>
<dbReference type="GO" id="GO:0030649">
    <property type="term" value="P:aminoglycoside antibiotic catabolic process"/>
    <property type="evidence" value="ECO:0007669"/>
    <property type="project" value="TreeGrafter"/>
</dbReference>